<keyword evidence="2" id="KW-0472">Membrane</keyword>
<dbReference type="EMBL" id="QQXL01000003">
    <property type="protein sequence ID" value="RKW70668.1"/>
    <property type="molecule type" value="Genomic_DNA"/>
</dbReference>
<dbReference type="PANTHER" id="PTHR28008:SF1">
    <property type="entry name" value="DOMAIN PROTEIN, PUTATIVE (AFU_ORTHOLOGUE AFUA_3G10980)-RELATED"/>
    <property type="match status" value="1"/>
</dbReference>
<evidence type="ECO:0000256" key="2">
    <source>
        <dbReference type="SAM" id="Phobius"/>
    </source>
</evidence>
<sequence>MPSDASDAASSHAAPSGSPGGAAALTPPPRSRAARSLRWGCTFLLACLIGVIAFSPVTPTAPENTWVGRILADWHRAGGPEWVDYLFVEFCANIAMFVPVGAVAWWWRPPLPFAALTGLAASCLIESVQGLFLPGRVADPRDLLSNTLGALLGAGLCVVVVWWSARLRRRR</sequence>
<accession>A0A496PJM9</accession>
<feature type="region of interest" description="Disordered" evidence="1">
    <location>
        <begin position="1"/>
        <end position="29"/>
    </location>
</feature>
<gene>
    <name evidence="4" type="ORF">DWQ67_06020</name>
</gene>
<feature type="transmembrane region" description="Helical" evidence="2">
    <location>
        <begin position="85"/>
        <end position="106"/>
    </location>
</feature>
<keyword evidence="5" id="KW-1185">Reference proteome</keyword>
<feature type="compositionally biased region" description="Low complexity" evidence="1">
    <location>
        <begin position="1"/>
        <end position="25"/>
    </location>
</feature>
<comment type="caution">
    <text evidence="4">The sequence shown here is derived from an EMBL/GenBank/DDBJ whole genome shotgun (WGS) entry which is preliminary data.</text>
</comment>
<evidence type="ECO:0000256" key="1">
    <source>
        <dbReference type="SAM" id="MobiDB-lite"/>
    </source>
</evidence>
<dbReference type="AlphaFoldDB" id="A0A496PJM9"/>
<evidence type="ECO:0000313" key="5">
    <source>
        <dbReference type="Proteomes" id="UP000273119"/>
    </source>
</evidence>
<reference evidence="4 5" key="1">
    <citation type="submission" date="2018-07" db="EMBL/GenBank/DDBJ databases">
        <title>Arthrobacter sp. nov., isolated from raw cow's milk with high bacterial count.</title>
        <authorList>
            <person name="Hahne J."/>
            <person name="Isele D."/>
            <person name="Lipski A."/>
        </authorList>
    </citation>
    <scope>NUCLEOTIDE SEQUENCE [LARGE SCALE GENOMIC DNA]</scope>
    <source>
        <strain evidence="4 5">JZ R-183</strain>
    </source>
</reference>
<dbReference type="Proteomes" id="UP000273119">
    <property type="component" value="Unassembled WGS sequence"/>
</dbReference>
<dbReference type="Pfam" id="PF04892">
    <property type="entry name" value="VanZ"/>
    <property type="match status" value="1"/>
</dbReference>
<keyword evidence="2" id="KW-1133">Transmembrane helix</keyword>
<feature type="transmembrane region" description="Helical" evidence="2">
    <location>
        <begin position="37"/>
        <end position="57"/>
    </location>
</feature>
<protein>
    <submittedName>
        <fullName evidence="4">VanZ family protein</fullName>
    </submittedName>
</protein>
<feature type="domain" description="VanZ-like" evidence="3">
    <location>
        <begin position="82"/>
        <end position="159"/>
    </location>
</feature>
<feature type="transmembrane region" description="Helical" evidence="2">
    <location>
        <begin position="113"/>
        <end position="132"/>
    </location>
</feature>
<dbReference type="PANTHER" id="PTHR28008">
    <property type="entry name" value="DOMAIN PROTEIN, PUTATIVE (AFU_ORTHOLOGUE AFUA_3G10980)-RELATED"/>
    <property type="match status" value="1"/>
</dbReference>
<keyword evidence="2" id="KW-0812">Transmembrane</keyword>
<proteinExistence type="predicted"/>
<evidence type="ECO:0000259" key="3">
    <source>
        <dbReference type="Pfam" id="PF04892"/>
    </source>
</evidence>
<name>A0A496PJM9_9MICC</name>
<dbReference type="RefSeq" id="WP_121484692.1">
    <property type="nucleotide sequence ID" value="NZ_QQXL01000003.1"/>
</dbReference>
<dbReference type="InterPro" id="IPR006976">
    <property type="entry name" value="VanZ-like"/>
</dbReference>
<feature type="transmembrane region" description="Helical" evidence="2">
    <location>
        <begin position="144"/>
        <end position="165"/>
    </location>
</feature>
<evidence type="ECO:0000313" key="4">
    <source>
        <dbReference type="EMBL" id="RKW70668.1"/>
    </source>
</evidence>
<organism evidence="4 5">
    <name type="scientific">Galactobacter caseinivorans</name>
    <dbReference type="NCBI Taxonomy" id="2676123"/>
    <lineage>
        <taxon>Bacteria</taxon>
        <taxon>Bacillati</taxon>
        <taxon>Actinomycetota</taxon>
        <taxon>Actinomycetes</taxon>
        <taxon>Micrococcales</taxon>
        <taxon>Micrococcaceae</taxon>
        <taxon>Galactobacter</taxon>
    </lineage>
</organism>